<evidence type="ECO:0000313" key="2">
    <source>
        <dbReference type="Proteomes" id="UP000192610"/>
    </source>
</evidence>
<gene>
    <name evidence="1" type="ORF">A4H97_33830</name>
</gene>
<protein>
    <recommendedName>
        <fullName evidence="3">Zn-ribbon-containing protein</fullName>
    </recommendedName>
</protein>
<dbReference type="EMBL" id="LVXG01000041">
    <property type="protein sequence ID" value="OQP43608.1"/>
    <property type="molecule type" value="Genomic_DNA"/>
</dbReference>
<dbReference type="OrthoDB" id="5589102at2"/>
<keyword evidence="2" id="KW-1185">Reference proteome</keyword>
<organism evidence="1 2">
    <name type="scientific">Niastella yeongjuensis</name>
    <dbReference type="NCBI Taxonomy" id="354355"/>
    <lineage>
        <taxon>Bacteria</taxon>
        <taxon>Pseudomonadati</taxon>
        <taxon>Bacteroidota</taxon>
        <taxon>Chitinophagia</taxon>
        <taxon>Chitinophagales</taxon>
        <taxon>Chitinophagaceae</taxon>
        <taxon>Niastella</taxon>
    </lineage>
</organism>
<dbReference type="STRING" id="354355.SAMN05660816_05067"/>
<reference evidence="2" key="1">
    <citation type="submission" date="2016-04" db="EMBL/GenBank/DDBJ databases">
        <authorList>
            <person name="Chen L."/>
            <person name="Zhuang W."/>
            <person name="Wang G."/>
        </authorList>
    </citation>
    <scope>NUCLEOTIDE SEQUENCE [LARGE SCALE GENOMIC DNA]</scope>
    <source>
        <strain evidence="2">17621</strain>
    </source>
</reference>
<sequence length="245" mass="28663">MENIIQVKFLTSRLDLFDFEIAVDFLRSLKDNGQVIDFFRYPIGKNGNLEMNALTIDVESVNEFNNSSGVNNIINKMLQEFDVRVVYEIISKGDNKVEKNIESVKEFVLYYGGYSPLKSLDNFIDIPLYFIPPTSEDGSNRSNIIQWERDYEAIYHLWFRGNFNEEYFYDQLSNYNSGLSTHGIEVAGIIGKTTGKNCYYYLYRYPIDENNNEIENCPKCNQPWKLDSKLFDVFEYKCKNCLLIS</sequence>
<name>A0A1V9EBV6_9BACT</name>
<proteinExistence type="predicted"/>
<evidence type="ECO:0008006" key="3">
    <source>
        <dbReference type="Google" id="ProtNLM"/>
    </source>
</evidence>
<evidence type="ECO:0000313" key="1">
    <source>
        <dbReference type="EMBL" id="OQP43608.1"/>
    </source>
</evidence>
<dbReference type="AlphaFoldDB" id="A0A1V9EBV6"/>
<accession>A0A1V9EBV6</accession>
<dbReference type="Proteomes" id="UP000192610">
    <property type="component" value="Unassembled WGS sequence"/>
</dbReference>
<comment type="caution">
    <text evidence="1">The sequence shown here is derived from an EMBL/GenBank/DDBJ whole genome shotgun (WGS) entry which is preliminary data.</text>
</comment>
<dbReference type="RefSeq" id="WP_081203070.1">
    <property type="nucleotide sequence ID" value="NZ_FOCZ01000011.1"/>
</dbReference>
<dbReference type="InterPro" id="IPR016908">
    <property type="entry name" value="UCP029037"/>
</dbReference>
<dbReference type="Pfam" id="PF10071">
    <property type="entry name" value="DUF2310"/>
    <property type="match status" value="1"/>
</dbReference>